<proteinExistence type="predicted"/>
<feature type="non-terminal residue" evidence="1">
    <location>
        <position position="1"/>
    </location>
</feature>
<dbReference type="AlphaFoldDB" id="R1I6S0"/>
<sequence length="76" mass="8014">PQRELAFSRGLPYALALGELAPWVAAFDALKTPPPVYWHAGDVTPDQAGSFATTLAGTFAAAHRGHLKDVVSGKAR</sequence>
<protein>
    <submittedName>
        <fullName evidence="1">Uncharacterized protein</fullName>
    </submittedName>
</protein>
<accession>R1I6S0</accession>
<dbReference type="EMBL" id="AOUO01000333">
    <property type="protein sequence ID" value="EOD66139.1"/>
    <property type="molecule type" value="Genomic_DNA"/>
</dbReference>
<keyword evidence="2" id="KW-1185">Reference proteome</keyword>
<organism evidence="1 2">
    <name type="scientific">Amycolatopsis vancoresmycina DSM 44592</name>
    <dbReference type="NCBI Taxonomy" id="1292037"/>
    <lineage>
        <taxon>Bacteria</taxon>
        <taxon>Bacillati</taxon>
        <taxon>Actinomycetota</taxon>
        <taxon>Actinomycetes</taxon>
        <taxon>Pseudonocardiales</taxon>
        <taxon>Pseudonocardiaceae</taxon>
        <taxon>Amycolatopsis</taxon>
    </lineage>
</organism>
<reference evidence="1 2" key="1">
    <citation type="submission" date="2013-02" db="EMBL/GenBank/DDBJ databases">
        <title>Draft genome sequence of Amycolatopsis vancoresmycina strain DSM 44592T.</title>
        <authorList>
            <person name="Kumar S."/>
            <person name="Kaur N."/>
            <person name="Kaur C."/>
            <person name="Raghava G.P.S."/>
            <person name="Mayilraj S."/>
        </authorList>
    </citation>
    <scope>NUCLEOTIDE SEQUENCE [LARGE SCALE GENOMIC DNA]</scope>
    <source>
        <strain evidence="1 2">DSM 44592</strain>
    </source>
</reference>
<evidence type="ECO:0000313" key="2">
    <source>
        <dbReference type="Proteomes" id="UP000014139"/>
    </source>
</evidence>
<dbReference type="Proteomes" id="UP000014139">
    <property type="component" value="Unassembled WGS sequence"/>
</dbReference>
<dbReference type="PATRIC" id="fig|1292037.4.peg.4363"/>
<gene>
    <name evidence="1" type="ORF">H480_22997</name>
</gene>
<name>R1I6S0_9PSEU</name>
<evidence type="ECO:0000313" key="1">
    <source>
        <dbReference type="EMBL" id="EOD66139.1"/>
    </source>
</evidence>
<comment type="caution">
    <text evidence="1">The sequence shown here is derived from an EMBL/GenBank/DDBJ whole genome shotgun (WGS) entry which is preliminary data.</text>
</comment>
<dbReference type="eggNOG" id="COG4907">
    <property type="taxonomic scope" value="Bacteria"/>
</dbReference>